<dbReference type="InterPro" id="IPR050140">
    <property type="entry name" value="SRY-related_HMG-box_TF-like"/>
</dbReference>
<feature type="region of interest" description="Disordered" evidence="4">
    <location>
        <begin position="442"/>
        <end position="487"/>
    </location>
</feature>
<feature type="DNA-binding region" description="HMG box" evidence="3">
    <location>
        <begin position="400"/>
        <end position="465"/>
    </location>
</feature>
<feature type="domain" description="HMG box" evidence="5">
    <location>
        <begin position="400"/>
        <end position="465"/>
    </location>
</feature>
<evidence type="ECO:0000256" key="1">
    <source>
        <dbReference type="ARBA" id="ARBA00023125"/>
    </source>
</evidence>
<dbReference type="EMBL" id="DF847730">
    <property type="protein sequence ID" value="GAT52357.1"/>
    <property type="molecule type" value="Genomic_DNA"/>
</dbReference>
<dbReference type="InterPro" id="IPR036910">
    <property type="entry name" value="HMG_box_dom_sf"/>
</dbReference>
<dbReference type="PROSITE" id="PS50118">
    <property type="entry name" value="HMG_BOX_2"/>
    <property type="match status" value="1"/>
</dbReference>
<keyword evidence="2" id="KW-0804">Transcription</keyword>
<dbReference type="Pfam" id="PF00505">
    <property type="entry name" value="HMG_box"/>
    <property type="match status" value="1"/>
</dbReference>
<feature type="compositionally biased region" description="Low complexity" evidence="4">
    <location>
        <begin position="517"/>
        <end position="529"/>
    </location>
</feature>
<accession>A0ABQ0LP91</accession>
<dbReference type="PANTHER" id="PTHR10270">
    <property type="entry name" value="SOX TRANSCRIPTION FACTOR"/>
    <property type="match status" value="1"/>
</dbReference>
<dbReference type="SMART" id="SM00398">
    <property type="entry name" value="HMG"/>
    <property type="match status" value="1"/>
</dbReference>
<dbReference type="CDD" id="cd01389">
    <property type="entry name" value="HMG-box_ROX1-like"/>
    <property type="match status" value="1"/>
</dbReference>
<keyword evidence="1 3" id="KW-0238">DNA-binding</keyword>
<evidence type="ECO:0000256" key="4">
    <source>
        <dbReference type="SAM" id="MobiDB-lite"/>
    </source>
</evidence>
<evidence type="ECO:0000313" key="6">
    <source>
        <dbReference type="EMBL" id="GAT52357.1"/>
    </source>
</evidence>
<dbReference type="PANTHER" id="PTHR10270:SF161">
    <property type="entry name" value="SEX-DETERMINING REGION Y PROTEIN"/>
    <property type="match status" value="1"/>
</dbReference>
<organism evidence="6 7">
    <name type="scientific">Mycena chlorophos</name>
    <name type="common">Agaric fungus</name>
    <name type="synonym">Agaricus chlorophos</name>
    <dbReference type="NCBI Taxonomy" id="658473"/>
    <lineage>
        <taxon>Eukaryota</taxon>
        <taxon>Fungi</taxon>
        <taxon>Dikarya</taxon>
        <taxon>Basidiomycota</taxon>
        <taxon>Agaricomycotina</taxon>
        <taxon>Agaricomycetes</taxon>
        <taxon>Agaricomycetidae</taxon>
        <taxon>Agaricales</taxon>
        <taxon>Marasmiineae</taxon>
        <taxon>Mycenaceae</taxon>
        <taxon>Mycena</taxon>
    </lineage>
</organism>
<evidence type="ECO:0000313" key="7">
    <source>
        <dbReference type="Proteomes" id="UP000815677"/>
    </source>
</evidence>
<evidence type="ECO:0000256" key="2">
    <source>
        <dbReference type="ARBA" id="ARBA00023163"/>
    </source>
</evidence>
<dbReference type="Proteomes" id="UP000815677">
    <property type="component" value="Unassembled WGS sequence"/>
</dbReference>
<keyword evidence="3" id="KW-0539">Nucleus</keyword>
<proteinExistence type="predicted"/>
<evidence type="ECO:0000256" key="3">
    <source>
        <dbReference type="PROSITE-ProRule" id="PRU00267"/>
    </source>
</evidence>
<sequence>MRLPLTFQSEDDTIRPLRVKYHDEDVFARGNSEIRTFVEDNADDLVLNRPFILRFVGVVEGRASEFLEPDSGPMQRLTLLAPPGEHRLSFVKTARFLEDVVKDPENYLFDARSESKWAVVPSGPDEPKIYVHFNHSARMGEVEQHNAFEGVEAYSGEEGYIHVGVGDWVWIAARLVREDYAFPSAHTRKVDRYPTLLRHRLGLELDADVTLPILTAPFARAQDTILYPVLQTASGGAVFSLSVFGILEAVFPVSPMHCVLMLKAPGQGRLADAFQRTAEFLEDMENAMRNSVHRPIQVYGCVVRDPNPAATFILVHIATPSRFNRRVWADTFMPDIVPTIPFAFDDSDILEKDALLRCQMFIFREDSQDLDGKVWNTKSPGSSEIVPIISPRSPRDIGYIPRPRNAFIIFRASLQKIKGKAGPQALQSKAIAQVWRSMTDDERAPFREASEQERTAHAARYPLYRYKPARPSRRPQQKRMTPFGSPEFQVRQNELADAIRTRFLGEEECLDSEDSEISASRSSSPASSRYRGGKAASPSCAPNAEDAEDSLNCKEVGGETASKEPNGPQLASNGWSFPVLDDPFDEQHMGVDEDFSFGQILAGVDPDENASAYFDDFISTFLADNIPWGTQYFTGVREQR</sequence>
<dbReference type="InterPro" id="IPR009071">
    <property type="entry name" value="HMG_box_dom"/>
</dbReference>
<protein>
    <recommendedName>
        <fullName evidence="5">HMG box domain-containing protein</fullName>
    </recommendedName>
</protein>
<dbReference type="SUPFAM" id="SSF47095">
    <property type="entry name" value="HMG-box"/>
    <property type="match status" value="1"/>
</dbReference>
<evidence type="ECO:0000259" key="5">
    <source>
        <dbReference type="PROSITE" id="PS50118"/>
    </source>
</evidence>
<reference evidence="6" key="1">
    <citation type="submission" date="2014-09" db="EMBL/GenBank/DDBJ databases">
        <title>Genome sequence of the luminous mushroom Mycena chlorophos for searching fungal bioluminescence genes.</title>
        <authorList>
            <person name="Tanaka Y."/>
            <person name="Kasuga D."/>
            <person name="Oba Y."/>
            <person name="Hase S."/>
            <person name="Sato K."/>
            <person name="Oba Y."/>
            <person name="Sakakibara Y."/>
        </authorList>
    </citation>
    <scope>NUCLEOTIDE SEQUENCE</scope>
</reference>
<gene>
    <name evidence="6" type="ORF">MCHLO_09413</name>
</gene>
<name>A0ABQ0LP91_MYCCL</name>
<feature type="compositionally biased region" description="Basic and acidic residues" evidence="4">
    <location>
        <begin position="442"/>
        <end position="456"/>
    </location>
</feature>
<keyword evidence="7" id="KW-1185">Reference proteome</keyword>
<dbReference type="Gene3D" id="1.10.30.10">
    <property type="entry name" value="High mobility group box domain"/>
    <property type="match status" value="1"/>
</dbReference>
<feature type="region of interest" description="Disordered" evidence="4">
    <location>
        <begin position="510"/>
        <end position="577"/>
    </location>
</feature>
<feature type="compositionally biased region" description="Basic residues" evidence="4">
    <location>
        <begin position="467"/>
        <end position="477"/>
    </location>
</feature>